<keyword evidence="1" id="KW-0560">Oxidoreductase</keyword>
<sequence length="380" mass="43968">MSATTSNNKKAFEELIGQNHREYDLFFNDYYHNHSVHLLGSLYDLGATGERMREQLQKGATQHLRKLGESKYQINESNYRQYTGKNDAYRDLTDFFDGEVAKLGFDTAFQKYAPSLIPGLAAQVIHPLIHLGYATEFRNDLILGEALAFATLAYDAAGELVDKVHPGHTSKDIISILDEMRVDPRFNDLEGLDIDGVFERSMDAEHVRYIQEYFTAWDPQENLEHKIHELARAITLLFLGHPVEQPPNFYICHLMTGLHGTRVILPYLSKNDQVRALRLMWLTTLRIFIFARKLKPKWEYVTEYPINNLSSDKAKAWEKISQAAIDDEDIHGHAIKSVRAMKKLAEAYPEDEEMWRRGSWKVTDLIHVHEDWGFELEPTR</sequence>
<dbReference type="Proteomes" id="UP000193498">
    <property type="component" value="Unassembled WGS sequence"/>
</dbReference>
<proteinExistence type="predicted"/>
<comment type="caution">
    <text evidence="2">The sequence shown here is derived from an EMBL/GenBank/DDBJ whole genome shotgun (WGS) entry which is preliminary data.</text>
</comment>
<dbReference type="EMBL" id="MCFE01000214">
    <property type="protein sequence ID" value="ORX94097.1"/>
    <property type="molecule type" value="Genomic_DNA"/>
</dbReference>
<evidence type="ECO:0008006" key="4">
    <source>
        <dbReference type="Google" id="ProtNLM"/>
    </source>
</evidence>
<evidence type="ECO:0000256" key="1">
    <source>
        <dbReference type="ARBA" id="ARBA00023002"/>
    </source>
</evidence>
<dbReference type="InParanoid" id="A0A1Y1Y7V8"/>
<keyword evidence="3" id="KW-1185">Reference proteome</keyword>
<name>A0A1Y1Y7V8_9FUNG</name>
<dbReference type="PANTHER" id="PTHR35870">
    <property type="entry name" value="PROTEIN, PUTATIVE (AFU_ORTHOLOGUE AFUA_5G03330)-RELATED"/>
    <property type="match status" value="1"/>
</dbReference>
<protein>
    <recommendedName>
        <fullName evidence="4">DUF4243 domain-containing protein</fullName>
    </recommendedName>
</protein>
<dbReference type="Pfam" id="PF14027">
    <property type="entry name" value="Questin_oxidase"/>
    <property type="match status" value="1"/>
</dbReference>
<organism evidence="2 3">
    <name type="scientific">Basidiobolus meristosporus CBS 931.73</name>
    <dbReference type="NCBI Taxonomy" id="1314790"/>
    <lineage>
        <taxon>Eukaryota</taxon>
        <taxon>Fungi</taxon>
        <taxon>Fungi incertae sedis</taxon>
        <taxon>Zoopagomycota</taxon>
        <taxon>Entomophthoromycotina</taxon>
        <taxon>Basidiobolomycetes</taxon>
        <taxon>Basidiobolales</taxon>
        <taxon>Basidiobolaceae</taxon>
        <taxon>Basidiobolus</taxon>
    </lineage>
</organism>
<dbReference type="OrthoDB" id="10004862at2759"/>
<dbReference type="PANTHER" id="PTHR35870:SF6">
    <property type="entry name" value="MGS207 PROTEIN"/>
    <property type="match status" value="1"/>
</dbReference>
<accession>A0A1Y1Y7V8</accession>
<dbReference type="STRING" id="1314790.A0A1Y1Y7V8"/>
<dbReference type="AlphaFoldDB" id="A0A1Y1Y7V8"/>
<evidence type="ECO:0000313" key="2">
    <source>
        <dbReference type="EMBL" id="ORX94097.1"/>
    </source>
</evidence>
<dbReference type="InterPro" id="IPR025337">
    <property type="entry name" value="Questin_oxidase-like"/>
</dbReference>
<gene>
    <name evidence="2" type="ORF">K493DRAFT_352803</name>
</gene>
<reference evidence="2 3" key="1">
    <citation type="submission" date="2016-07" db="EMBL/GenBank/DDBJ databases">
        <title>Pervasive Adenine N6-methylation of Active Genes in Fungi.</title>
        <authorList>
            <consortium name="DOE Joint Genome Institute"/>
            <person name="Mondo S.J."/>
            <person name="Dannebaum R.O."/>
            <person name="Kuo R.C."/>
            <person name="Labutti K."/>
            <person name="Haridas S."/>
            <person name="Kuo A."/>
            <person name="Salamov A."/>
            <person name="Ahrendt S.R."/>
            <person name="Lipzen A."/>
            <person name="Sullivan W."/>
            <person name="Andreopoulos W.B."/>
            <person name="Clum A."/>
            <person name="Lindquist E."/>
            <person name="Daum C."/>
            <person name="Ramamoorthy G.K."/>
            <person name="Gryganskyi A."/>
            <person name="Culley D."/>
            <person name="Magnuson J.K."/>
            <person name="James T.Y."/>
            <person name="O'Malley M.A."/>
            <person name="Stajich J.E."/>
            <person name="Spatafora J.W."/>
            <person name="Visel A."/>
            <person name="Grigoriev I.V."/>
        </authorList>
    </citation>
    <scope>NUCLEOTIDE SEQUENCE [LARGE SCALE GENOMIC DNA]</scope>
    <source>
        <strain evidence="2 3">CBS 931.73</strain>
    </source>
</reference>
<dbReference type="GO" id="GO:0016491">
    <property type="term" value="F:oxidoreductase activity"/>
    <property type="evidence" value="ECO:0007669"/>
    <property type="project" value="UniProtKB-KW"/>
</dbReference>
<evidence type="ECO:0000313" key="3">
    <source>
        <dbReference type="Proteomes" id="UP000193498"/>
    </source>
</evidence>